<evidence type="ECO:0000259" key="6">
    <source>
        <dbReference type="SMART" id="SM00363"/>
    </source>
</evidence>
<evidence type="ECO:0000256" key="5">
    <source>
        <dbReference type="HAMAP-Rule" id="MF_00871"/>
    </source>
</evidence>
<dbReference type="Gene3D" id="3.10.290.10">
    <property type="entry name" value="RNA-binding S4 domain"/>
    <property type="match status" value="1"/>
</dbReference>
<evidence type="ECO:0000256" key="4">
    <source>
        <dbReference type="ARBA" id="ARBA00022917"/>
    </source>
</evidence>
<accession>A0A0L6W037</accession>
<dbReference type="Proteomes" id="UP000037175">
    <property type="component" value="Unassembled WGS sequence"/>
</dbReference>
<comment type="subunit">
    <text evidence="5">Associates with stalled 50S ribosomal subunits. Binds to RqcH, 23S rRNA and the P-site tRNA. Does not require RqcH for association with 50S subunits.</text>
</comment>
<organism evidence="7 8">
    <name type="scientific">Thermincola ferriacetica</name>
    <dbReference type="NCBI Taxonomy" id="281456"/>
    <lineage>
        <taxon>Bacteria</taxon>
        <taxon>Bacillati</taxon>
        <taxon>Bacillota</taxon>
        <taxon>Clostridia</taxon>
        <taxon>Eubacteriales</taxon>
        <taxon>Thermincolaceae</taxon>
        <taxon>Thermincola</taxon>
    </lineage>
</organism>
<dbReference type="PIRSF" id="PIRSF038881">
    <property type="entry name" value="RNAbp_HP1423"/>
    <property type="match status" value="1"/>
</dbReference>
<dbReference type="PATRIC" id="fig|281456.6.peg.2661"/>
<dbReference type="SUPFAM" id="SSF55174">
    <property type="entry name" value="Alpha-L RNA-binding motif"/>
    <property type="match status" value="1"/>
</dbReference>
<dbReference type="GO" id="GO:0043023">
    <property type="term" value="F:ribosomal large subunit binding"/>
    <property type="evidence" value="ECO:0007669"/>
    <property type="project" value="UniProtKB-UniRule"/>
</dbReference>
<keyword evidence="8" id="KW-1185">Reference proteome</keyword>
<reference evidence="8" key="1">
    <citation type="submission" date="2015-07" db="EMBL/GenBank/DDBJ databases">
        <title>Complete Genome of Thermincola ferriacetica strain Z-0001T.</title>
        <authorList>
            <person name="Lusk B."/>
            <person name="Badalamenti J.P."/>
            <person name="Parameswaran P."/>
            <person name="Bond D.R."/>
            <person name="Torres C.I."/>
        </authorList>
    </citation>
    <scope>NUCLEOTIDE SEQUENCE [LARGE SCALE GENOMIC DNA]</scope>
    <source>
        <strain evidence="8">Z-0001</strain>
    </source>
</reference>
<protein>
    <recommendedName>
        <fullName evidence="5">RQC P-site tRNA stabilizing factor</fullName>
        <shortName evidence="5">RqcP</shortName>
    </recommendedName>
    <alternativeName>
        <fullName evidence="5">Ribosome-associated protein quality control protein P</fullName>
    </alternativeName>
</protein>
<dbReference type="EMBL" id="LGTE01000020">
    <property type="protein sequence ID" value="KNZ68895.1"/>
    <property type="molecule type" value="Genomic_DNA"/>
</dbReference>
<dbReference type="InterPro" id="IPR036986">
    <property type="entry name" value="S4_RNA-bd_sf"/>
</dbReference>
<dbReference type="AlphaFoldDB" id="A0A0L6W037"/>
<dbReference type="InterPro" id="IPR025490">
    <property type="entry name" value="RqcP"/>
</dbReference>
<dbReference type="GO" id="GO:0000049">
    <property type="term" value="F:tRNA binding"/>
    <property type="evidence" value="ECO:0007669"/>
    <property type="project" value="UniProtKB-UniRule"/>
</dbReference>
<dbReference type="GO" id="GO:0019843">
    <property type="term" value="F:rRNA binding"/>
    <property type="evidence" value="ECO:0007669"/>
    <property type="project" value="UniProtKB-UniRule"/>
</dbReference>
<dbReference type="PROSITE" id="PS50889">
    <property type="entry name" value="S4"/>
    <property type="match status" value="1"/>
</dbReference>
<comment type="caution">
    <text evidence="7">The sequence shown here is derived from an EMBL/GenBank/DDBJ whole genome shotgun (WGS) entry which is preliminary data.</text>
</comment>
<keyword evidence="3 5" id="KW-0694">RNA-binding</keyword>
<dbReference type="InterPro" id="IPR002942">
    <property type="entry name" value="S4_RNA-bd"/>
</dbReference>
<evidence type="ECO:0000256" key="3">
    <source>
        <dbReference type="ARBA" id="ARBA00022884"/>
    </source>
</evidence>
<dbReference type="Pfam" id="PF01479">
    <property type="entry name" value="S4"/>
    <property type="match status" value="1"/>
</dbReference>
<name>A0A0L6W037_9FIRM</name>
<comment type="function">
    <text evidence="5">Key component of the ribosome quality control system (RQC), a ribosome-associated complex that mediates the extraction of incompletely synthesized nascent chains from stalled ribosomes and their subsequent degradation. RqcH recruits Ala-charged tRNA, and with RqcP directs the elongation of stalled nascent chains on 50S ribosomal subunits, leading to non-templated C-terminal alanine extensions (Ala tail). The Ala tail promotes nascent chain degradation. RqcP is associated with the translocation-like movement of the peptidyl-tRNA from the A-site into the P-site.</text>
</comment>
<proteinExistence type="inferred from homology"/>
<sequence length="87" mass="10037">MVRLDKFLKISRIIKRRTLAKEVCDSGRAKVNERLAKPGTDVKPGDILDLDFGAKRIKVEILDTPENVRAYQAKEIYKVLEEIRIIQ</sequence>
<gene>
    <name evidence="5" type="primary">rqcP</name>
    <name evidence="7" type="ORF">Tfer_2510</name>
</gene>
<dbReference type="GO" id="GO:0072344">
    <property type="term" value="P:rescue of stalled ribosome"/>
    <property type="evidence" value="ECO:0007669"/>
    <property type="project" value="UniProtKB-UniRule"/>
</dbReference>
<keyword evidence="1 5" id="KW-0820">tRNA-binding</keyword>
<dbReference type="SMART" id="SM00363">
    <property type="entry name" value="S4"/>
    <property type="match status" value="1"/>
</dbReference>
<dbReference type="CDD" id="cd00165">
    <property type="entry name" value="S4"/>
    <property type="match status" value="1"/>
</dbReference>
<comment type="similarity">
    <text evidence="5">Belongs to the RqcP family.</text>
</comment>
<evidence type="ECO:0000313" key="8">
    <source>
        <dbReference type="Proteomes" id="UP000037175"/>
    </source>
</evidence>
<evidence type="ECO:0000256" key="2">
    <source>
        <dbReference type="ARBA" id="ARBA00022730"/>
    </source>
</evidence>
<dbReference type="HAMAP" id="MF_00871">
    <property type="entry name" value="RqcP"/>
    <property type="match status" value="1"/>
</dbReference>
<evidence type="ECO:0000256" key="1">
    <source>
        <dbReference type="ARBA" id="ARBA00022555"/>
    </source>
</evidence>
<evidence type="ECO:0000313" key="7">
    <source>
        <dbReference type="EMBL" id="KNZ68895.1"/>
    </source>
</evidence>
<keyword evidence="2 5" id="KW-0699">rRNA-binding</keyword>
<keyword evidence="4 5" id="KW-0648">Protein biosynthesis</keyword>
<feature type="domain" description="RNA-binding S4" evidence="6">
    <location>
        <begin position="2"/>
        <end position="62"/>
    </location>
</feature>